<keyword evidence="3" id="KW-1185">Reference proteome</keyword>
<name>A0A895YP14_9ACTN</name>
<gene>
    <name evidence="2" type="ORF">JQS43_09330</name>
</gene>
<evidence type="ECO:0000259" key="1">
    <source>
        <dbReference type="Pfam" id="PF01872"/>
    </source>
</evidence>
<dbReference type="GO" id="GO:0008703">
    <property type="term" value="F:5-amino-6-(5-phosphoribosylamino)uracil reductase activity"/>
    <property type="evidence" value="ECO:0007669"/>
    <property type="project" value="InterPro"/>
</dbReference>
<dbReference type="PANTHER" id="PTHR38011:SF12">
    <property type="entry name" value="BIFUNCTIONAL DEAMINASE-REDUCTASE DOMAIN PROTEIN"/>
    <property type="match status" value="1"/>
</dbReference>
<proteinExistence type="predicted"/>
<dbReference type="AlphaFoldDB" id="A0A895YP14"/>
<dbReference type="InterPro" id="IPR024072">
    <property type="entry name" value="DHFR-like_dom_sf"/>
</dbReference>
<organism evidence="2 3">
    <name type="scientific">Natronosporangium hydrolyticum</name>
    <dbReference type="NCBI Taxonomy" id="2811111"/>
    <lineage>
        <taxon>Bacteria</taxon>
        <taxon>Bacillati</taxon>
        <taxon>Actinomycetota</taxon>
        <taxon>Actinomycetes</taxon>
        <taxon>Micromonosporales</taxon>
        <taxon>Micromonosporaceae</taxon>
        <taxon>Natronosporangium</taxon>
    </lineage>
</organism>
<dbReference type="Pfam" id="PF01872">
    <property type="entry name" value="RibD_C"/>
    <property type="match status" value="1"/>
</dbReference>
<dbReference type="InterPro" id="IPR002734">
    <property type="entry name" value="RibDG_C"/>
</dbReference>
<protein>
    <submittedName>
        <fullName evidence="2">Dihydrofolate reductase family protein</fullName>
    </submittedName>
</protein>
<accession>A0A895YP14</accession>
<dbReference type="KEGG" id="nhy:JQS43_09330"/>
<dbReference type="SUPFAM" id="SSF53597">
    <property type="entry name" value="Dihydrofolate reductase-like"/>
    <property type="match status" value="1"/>
</dbReference>
<dbReference type="PANTHER" id="PTHR38011">
    <property type="entry name" value="DIHYDROFOLATE REDUCTASE FAMILY PROTEIN (AFU_ORTHOLOGUE AFUA_8G06820)"/>
    <property type="match status" value="1"/>
</dbReference>
<reference evidence="2" key="1">
    <citation type="submission" date="2021-02" db="EMBL/GenBank/DDBJ databases">
        <title>Natrosporangium hydrolyticum gen. nov., sp. nov, a haloalkaliphilic actinobacterium from a soda solonchak soil.</title>
        <authorList>
            <person name="Sorokin D.Y."/>
            <person name="Khijniak T.V."/>
            <person name="Zakharycheva A.P."/>
            <person name="Boueva O.V."/>
            <person name="Ariskina E.V."/>
            <person name="Hahnke R.L."/>
            <person name="Bunk B."/>
            <person name="Sproer C."/>
            <person name="Schumann P."/>
            <person name="Evtushenko L.I."/>
            <person name="Kublanov I.V."/>
        </authorList>
    </citation>
    <scope>NUCLEOTIDE SEQUENCE</scope>
    <source>
        <strain evidence="2">DSM 106523</strain>
    </source>
</reference>
<dbReference type="Gene3D" id="3.40.430.10">
    <property type="entry name" value="Dihydrofolate Reductase, subunit A"/>
    <property type="match status" value="1"/>
</dbReference>
<dbReference type="RefSeq" id="WP_239678672.1">
    <property type="nucleotide sequence ID" value="NZ_CP070499.1"/>
</dbReference>
<sequence length="198" mass="21366">MTTVYAAASMSLDGYVSGPAEAGFDQLFDWYGNGDVEVTTADPALTMRLREPSAQVFRQLLQETGALVVGRKTFDLTDGWGGRHPIGCPVVVLTHQVPEGWPRPDAPFTFVTDGIEPAVATARQLAGDRLVGVSGGSIARQCLDAELLDEIRIDLVPVLLGGGTPFFDHLRTAPVVLDGPSPVIEGDRVTHLRYRVRR</sequence>
<dbReference type="Proteomes" id="UP000662857">
    <property type="component" value="Chromosome"/>
</dbReference>
<evidence type="ECO:0000313" key="3">
    <source>
        <dbReference type="Proteomes" id="UP000662857"/>
    </source>
</evidence>
<dbReference type="EMBL" id="CP070499">
    <property type="protein sequence ID" value="QSB16456.1"/>
    <property type="molecule type" value="Genomic_DNA"/>
</dbReference>
<feature type="domain" description="Bacterial bifunctional deaminase-reductase C-terminal" evidence="1">
    <location>
        <begin position="3"/>
        <end position="169"/>
    </location>
</feature>
<dbReference type="GO" id="GO:0009231">
    <property type="term" value="P:riboflavin biosynthetic process"/>
    <property type="evidence" value="ECO:0007669"/>
    <property type="project" value="InterPro"/>
</dbReference>
<evidence type="ECO:0000313" key="2">
    <source>
        <dbReference type="EMBL" id="QSB16456.1"/>
    </source>
</evidence>
<dbReference type="InterPro" id="IPR050765">
    <property type="entry name" value="Riboflavin_Biosynth_HTPR"/>
</dbReference>